<name>A0A2M4B6W1_9DIPT</name>
<accession>A0A2M4B6W1</accession>
<proteinExistence type="predicted"/>
<dbReference type="EMBL" id="GGFK01015473">
    <property type="protein sequence ID" value="MBW48794.1"/>
    <property type="molecule type" value="Transcribed_RNA"/>
</dbReference>
<evidence type="ECO:0000256" key="1">
    <source>
        <dbReference type="SAM" id="SignalP"/>
    </source>
</evidence>
<keyword evidence="1" id="KW-0732">Signal</keyword>
<feature type="chain" id="PRO_5014798588" evidence="1">
    <location>
        <begin position="27"/>
        <end position="66"/>
    </location>
</feature>
<dbReference type="AlphaFoldDB" id="A0A2M4B6W1"/>
<protein>
    <submittedName>
        <fullName evidence="2">Putative secreted protein</fullName>
    </submittedName>
</protein>
<evidence type="ECO:0000313" key="2">
    <source>
        <dbReference type="EMBL" id="MBW48794.1"/>
    </source>
</evidence>
<sequence>MASSGSRSSLSLSASLCPLSLSLSTASPIYLPNRQGMISHFRSSSRCGQKRPFSGLSTYRVRCWTA</sequence>
<organism evidence="2">
    <name type="scientific">Anopheles triannulatus</name>
    <dbReference type="NCBI Taxonomy" id="58253"/>
    <lineage>
        <taxon>Eukaryota</taxon>
        <taxon>Metazoa</taxon>
        <taxon>Ecdysozoa</taxon>
        <taxon>Arthropoda</taxon>
        <taxon>Hexapoda</taxon>
        <taxon>Insecta</taxon>
        <taxon>Pterygota</taxon>
        <taxon>Neoptera</taxon>
        <taxon>Endopterygota</taxon>
        <taxon>Diptera</taxon>
        <taxon>Nematocera</taxon>
        <taxon>Culicoidea</taxon>
        <taxon>Culicidae</taxon>
        <taxon>Anophelinae</taxon>
        <taxon>Anopheles</taxon>
    </lineage>
</organism>
<reference evidence="2" key="1">
    <citation type="submission" date="2018-01" db="EMBL/GenBank/DDBJ databases">
        <title>An insight into the sialome of Amazonian anophelines.</title>
        <authorList>
            <person name="Ribeiro J.M."/>
            <person name="Scarpassa V."/>
            <person name="Calvo E."/>
        </authorList>
    </citation>
    <scope>NUCLEOTIDE SEQUENCE</scope>
    <source>
        <tissue evidence="2">Salivary glands</tissue>
    </source>
</reference>
<feature type="signal peptide" evidence="1">
    <location>
        <begin position="1"/>
        <end position="26"/>
    </location>
</feature>